<dbReference type="Proteomes" id="UP001160148">
    <property type="component" value="Unassembled WGS sequence"/>
</dbReference>
<dbReference type="EMBL" id="CARXXK010000003">
    <property type="protein sequence ID" value="CAI6364255.1"/>
    <property type="molecule type" value="Genomic_DNA"/>
</dbReference>
<dbReference type="AlphaFoldDB" id="A0AAV0X7I4"/>
<reference evidence="2 3" key="1">
    <citation type="submission" date="2023-01" db="EMBL/GenBank/DDBJ databases">
        <authorList>
            <person name="Whitehead M."/>
        </authorList>
    </citation>
    <scope>NUCLEOTIDE SEQUENCE [LARGE SCALE GENOMIC DNA]</scope>
</reference>
<organism evidence="2 3">
    <name type="scientific">Macrosiphum euphorbiae</name>
    <name type="common">potato aphid</name>
    <dbReference type="NCBI Taxonomy" id="13131"/>
    <lineage>
        <taxon>Eukaryota</taxon>
        <taxon>Metazoa</taxon>
        <taxon>Ecdysozoa</taxon>
        <taxon>Arthropoda</taxon>
        <taxon>Hexapoda</taxon>
        <taxon>Insecta</taxon>
        <taxon>Pterygota</taxon>
        <taxon>Neoptera</taxon>
        <taxon>Paraneoptera</taxon>
        <taxon>Hemiptera</taxon>
        <taxon>Sternorrhyncha</taxon>
        <taxon>Aphidomorpha</taxon>
        <taxon>Aphidoidea</taxon>
        <taxon>Aphididae</taxon>
        <taxon>Macrosiphini</taxon>
        <taxon>Macrosiphum</taxon>
    </lineage>
</organism>
<evidence type="ECO:0000313" key="2">
    <source>
        <dbReference type="EMBL" id="CAI6364255.1"/>
    </source>
</evidence>
<protein>
    <submittedName>
        <fullName evidence="2">Uncharacterized protein</fullName>
    </submittedName>
</protein>
<evidence type="ECO:0000256" key="1">
    <source>
        <dbReference type="SAM" id="MobiDB-lite"/>
    </source>
</evidence>
<accession>A0AAV0X7I4</accession>
<feature type="region of interest" description="Disordered" evidence="1">
    <location>
        <begin position="1"/>
        <end position="37"/>
    </location>
</feature>
<gene>
    <name evidence="2" type="ORF">MEUPH1_LOCUS19105</name>
</gene>
<comment type="caution">
    <text evidence="2">The sequence shown here is derived from an EMBL/GenBank/DDBJ whole genome shotgun (WGS) entry which is preliminary data.</text>
</comment>
<keyword evidence="3" id="KW-1185">Reference proteome</keyword>
<sequence>MMVVKDNDEVPSNEITEIESKVEKSKTGIGRQSNGQPLVINPQKYINQIKRISHTIKIQAHKKLIINTTSIMSANELTKIAEVRPYYHHGTTQ</sequence>
<name>A0AAV0X7I4_9HEMI</name>
<evidence type="ECO:0000313" key="3">
    <source>
        <dbReference type="Proteomes" id="UP001160148"/>
    </source>
</evidence>
<proteinExistence type="predicted"/>